<organism evidence="1">
    <name type="scientific">Caldisericum exile</name>
    <dbReference type="NCBI Taxonomy" id="693075"/>
    <lineage>
        <taxon>Bacteria</taxon>
        <taxon>Pseudomonadati</taxon>
        <taxon>Caldisericota/Cryosericota group</taxon>
        <taxon>Caldisericota</taxon>
        <taxon>Caldisericia</taxon>
        <taxon>Caldisericales</taxon>
        <taxon>Caldisericaceae</taxon>
        <taxon>Caldisericum</taxon>
    </lineage>
</organism>
<evidence type="ECO:0000313" key="1">
    <source>
        <dbReference type="EMBL" id="HGW60492.1"/>
    </source>
</evidence>
<dbReference type="AlphaFoldDB" id="A0A7C4TVU6"/>
<dbReference type="EMBL" id="DTHV01000113">
    <property type="protein sequence ID" value="HGW60492.1"/>
    <property type="molecule type" value="Genomic_DNA"/>
</dbReference>
<sequence>MVSGLFKSKPEKDLNKIVEKIGITSDRFIKASENLISVSHQTISIFEEIRKELKETNAHSQDYVKKLDGLQPIGLTDVATKLDIIIDKLDEINGNIKFSGMYSEPFQNVIYDIKDEIRSLKDEIRYCNF</sequence>
<protein>
    <submittedName>
        <fullName evidence="1">Uncharacterized protein</fullName>
    </submittedName>
</protein>
<reference evidence="1" key="1">
    <citation type="journal article" date="2020" name="mSystems">
        <title>Genome- and Community-Level Interaction Insights into Carbon Utilization and Element Cycling Functions of Hydrothermarchaeota in Hydrothermal Sediment.</title>
        <authorList>
            <person name="Zhou Z."/>
            <person name="Liu Y."/>
            <person name="Xu W."/>
            <person name="Pan J."/>
            <person name="Luo Z.H."/>
            <person name="Li M."/>
        </authorList>
    </citation>
    <scope>NUCLEOTIDE SEQUENCE [LARGE SCALE GENOMIC DNA]</scope>
    <source>
        <strain evidence="1">SpSt-794</strain>
    </source>
</reference>
<accession>A0A7C4TVU6</accession>
<comment type="caution">
    <text evidence="1">The sequence shown here is derived from an EMBL/GenBank/DDBJ whole genome shotgun (WGS) entry which is preliminary data.</text>
</comment>
<proteinExistence type="predicted"/>
<name>A0A7C4TVU6_9BACT</name>
<gene>
    <name evidence="1" type="ORF">ENV82_03570</name>
</gene>